<comment type="caution">
    <text evidence="1">The sequence shown here is derived from an EMBL/GenBank/DDBJ whole genome shotgun (WGS) entry which is preliminary data.</text>
</comment>
<organism evidence="1 2">
    <name type="scientific">Actinotalea ferrariae CF5-4</name>
    <dbReference type="NCBI Taxonomy" id="948458"/>
    <lineage>
        <taxon>Bacteria</taxon>
        <taxon>Bacillati</taxon>
        <taxon>Actinomycetota</taxon>
        <taxon>Actinomycetes</taxon>
        <taxon>Micrococcales</taxon>
        <taxon>Cellulomonadaceae</taxon>
        <taxon>Actinotalea</taxon>
    </lineage>
</organism>
<reference evidence="1 2" key="1">
    <citation type="submission" date="2014-01" db="EMBL/GenBank/DDBJ databases">
        <title>Actinotalea ferrariae CF5-4.</title>
        <authorList>
            <person name="Chen F."/>
            <person name="Li Y."/>
            <person name="Wang G."/>
        </authorList>
    </citation>
    <scope>NUCLEOTIDE SEQUENCE [LARGE SCALE GENOMIC DNA]</scope>
    <source>
        <strain evidence="1 2">CF5-4</strain>
    </source>
</reference>
<protein>
    <submittedName>
        <fullName evidence="1">Uncharacterized protein</fullName>
    </submittedName>
</protein>
<proteinExistence type="predicted"/>
<keyword evidence="2" id="KW-1185">Reference proteome</keyword>
<accession>A0A021VQ17</accession>
<dbReference type="Proteomes" id="UP000019753">
    <property type="component" value="Unassembled WGS sequence"/>
</dbReference>
<sequence>MYRNEWLAAFRNYGFTVDNEPTEPLSSPLLLHRGASESCRDGIGWSDSLTVAGFVAFLGAEHTYREPGSVWSAEVPPENVLAVIHHAARFPVGGFTEYVVDPTSADIRRAEPQVQEACRRQVTRYVELAGALRAVAG</sequence>
<evidence type="ECO:0000313" key="1">
    <source>
        <dbReference type="EMBL" id="EYR63269.1"/>
    </source>
</evidence>
<name>A0A021VQ17_9CELL</name>
<evidence type="ECO:0000313" key="2">
    <source>
        <dbReference type="Proteomes" id="UP000019753"/>
    </source>
</evidence>
<gene>
    <name evidence="1" type="ORF">N866_01780</name>
</gene>
<dbReference type="AlphaFoldDB" id="A0A021VQ17"/>
<dbReference type="EMBL" id="AXCW01000110">
    <property type="protein sequence ID" value="EYR63269.1"/>
    <property type="molecule type" value="Genomic_DNA"/>
</dbReference>